<evidence type="ECO:0000313" key="3">
    <source>
        <dbReference type="Proteomes" id="UP000286985"/>
    </source>
</evidence>
<dbReference type="STRING" id="519452.SAMN04488139_0125"/>
<accession>A0A432XJQ4</accession>
<keyword evidence="3" id="KW-1185">Reference proteome</keyword>
<gene>
    <name evidence="2" type="ORF">CWE24_00010</name>
</gene>
<dbReference type="RefSeq" id="WP_092836177.1">
    <property type="nucleotide sequence ID" value="NZ_FPCF01000001.1"/>
</dbReference>
<evidence type="ECO:0000259" key="1">
    <source>
        <dbReference type="Pfam" id="PF25164"/>
    </source>
</evidence>
<feature type="domain" description="Competence protein CoiA-like N-terminal" evidence="1">
    <location>
        <begin position="28"/>
        <end position="55"/>
    </location>
</feature>
<dbReference type="Proteomes" id="UP000286985">
    <property type="component" value="Unassembled WGS sequence"/>
</dbReference>
<dbReference type="EMBL" id="PIPU01000001">
    <property type="protein sequence ID" value="RUO48941.1"/>
    <property type="molecule type" value="Genomic_DNA"/>
</dbReference>
<dbReference type="InterPro" id="IPR057253">
    <property type="entry name" value="CoiA-like_N"/>
</dbReference>
<protein>
    <recommendedName>
        <fullName evidence="1">Competence protein CoiA-like N-terminal domain-containing protein</fullName>
    </recommendedName>
</protein>
<evidence type="ECO:0000313" key="2">
    <source>
        <dbReference type="EMBL" id="RUO48941.1"/>
    </source>
</evidence>
<comment type="caution">
    <text evidence="2">The sequence shown here is derived from an EMBL/GenBank/DDBJ whole genome shotgun (WGS) entry which is preliminary data.</text>
</comment>
<reference evidence="3" key="1">
    <citation type="journal article" date="2018" name="Front. Microbiol.">
        <title>Genome-Based Analysis Reveals the Taxonomy and Diversity of the Family Idiomarinaceae.</title>
        <authorList>
            <person name="Liu Y."/>
            <person name="Lai Q."/>
            <person name="Shao Z."/>
        </authorList>
    </citation>
    <scope>NUCLEOTIDE SEQUENCE [LARGE SCALE GENOMIC DNA]</scope>
    <source>
        <strain evidence="3">908033</strain>
    </source>
</reference>
<organism evidence="2 3">
    <name type="scientific">Pseudidiomarina donghaiensis</name>
    <dbReference type="NCBI Taxonomy" id="519452"/>
    <lineage>
        <taxon>Bacteria</taxon>
        <taxon>Pseudomonadati</taxon>
        <taxon>Pseudomonadota</taxon>
        <taxon>Gammaproteobacteria</taxon>
        <taxon>Alteromonadales</taxon>
        <taxon>Idiomarinaceae</taxon>
        <taxon>Pseudidiomarina</taxon>
    </lineage>
</organism>
<dbReference type="Pfam" id="PF25164">
    <property type="entry name" value="CoiA_N"/>
    <property type="match status" value="1"/>
</dbReference>
<proteinExistence type="predicted"/>
<name>A0A432XJQ4_9GAMM</name>
<sequence>MNNVKIPFAKDRATDQFVAVDEVEKGQGCNCICPSCDEPLIARQGSVNTWHFSHYLTTTKDNDSATKPCDYSFEHSVRLMILQLFEELRSFTVPELKIDHRVVAKERMLNLDDVELRCDFEGQLVDIKSLVQGVPLIIYIVHKGRRLPMNLLRPEIQRCGVIQLNIESLYREFERRNKPFREIVINYLKHETAGKKWVYHVKQHLPELVERNVTQRPSIFYQFNCLECNSSWSGYQNDDMCKTCKSPLYVYRKAKQ</sequence>
<dbReference type="OrthoDB" id="9134102at2"/>
<dbReference type="AlphaFoldDB" id="A0A432XJQ4"/>